<protein>
    <recommendedName>
        <fullName evidence="1">Subtilisin-like protease fibronectin type-III domain-containing protein</fullName>
    </recommendedName>
</protein>
<proteinExistence type="predicted"/>
<evidence type="ECO:0000313" key="2">
    <source>
        <dbReference type="EMBL" id="GMN55670.1"/>
    </source>
</evidence>
<feature type="domain" description="Subtilisin-like protease fibronectin type-III" evidence="1">
    <location>
        <begin position="1"/>
        <end position="74"/>
    </location>
</feature>
<keyword evidence="3" id="KW-1185">Reference proteome</keyword>
<accession>A0AA88AN11</accession>
<dbReference type="InterPro" id="IPR041469">
    <property type="entry name" value="Subtilisin-like_FN3"/>
</dbReference>
<reference evidence="2" key="1">
    <citation type="submission" date="2023-07" db="EMBL/GenBank/DDBJ databases">
        <title>draft genome sequence of fig (Ficus carica).</title>
        <authorList>
            <person name="Takahashi T."/>
            <person name="Nishimura K."/>
        </authorList>
    </citation>
    <scope>NUCLEOTIDE SEQUENCE</scope>
</reference>
<sequence length="77" mass="8511">MTNVGPSNSTYIAEVQSLKGLVVKVIPEKIVFTKGQKRVPFEVSFCGKEAPSGYNYGTVTWFDGRHSVRVVFTVNVD</sequence>
<gene>
    <name evidence="2" type="ORF">TIFTF001_024807</name>
</gene>
<evidence type="ECO:0000259" key="1">
    <source>
        <dbReference type="Pfam" id="PF17766"/>
    </source>
</evidence>
<evidence type="ECO:0000313" key="3">
    <source>
        <dbReference type="Proteomes" id="UP001187192"/>
    </source>
</evidence>
<dbReference type="Pfam" id="PF17766">
    <property type="entry name" value="fn3_6"/>
    <property type="match status" value="1"/>
</dbReference>
<dbReference type="Gramene" id="FCD_00025468-RA">
    <property type="protein sequence ID" value="FCD_00025468-RA:cds"/>
    <property type="gene ID" value="FCD_00025468"/>
</dbReference>
<comment type="caution">
    <text evidence="2">The sequence shown here is derived from an EMBL/GenBank/DDBJ whole genome shotgun (WGS) entry which is preliminary data.</text>
</comment>
<dbReference type="EMBL" id="BTGU01000058">
    <property type="protein sequence ID" value="GMN55670.1"/>
    <property type="molecule type" value="Genomic_DNA"/>
</dbReference>
<dbReference type="Proteomes" id="UP001187192">
    <property type="component" value="Unassembled WGS sequence"/>
</dbReference>
<name>A0AA88AN11_FICCA</name>
<dbReference type="Gene3D" id="2.60.40.2310">
    <property type="match status" value="1"/>
</dbReference>
<organism evidence="2 3">
    <name type="scientific">Ficus carica</name>
    <name type="common">Common fig</name>
    <dbReference type="NCBI Taxonomy" id="3494"/>
    <lineage>
        <taxon>Eukaryota</taxon>
        <taxon>Viridiplantae</taxon>
        <taxon>Streptophyta</taxon>
        <taxon>Embryophyta</taxon>
        <taxon>Tracheophyta</taxon>
        <taxon>Spermatophyta</taxon>
        <taxon>Magnoliopsida</taxon>
        <taxon>eudicotyledons</taxon>
        <taxon>Gunneridae</taxon>
        <taxon>Pentapetalae</taxon>
        <taxon>rosids</taxon>
        <taxon>fabids</taxon>
        <taxon>Rosales</taxon>
        <taxon>Moraceae</taxon>
        <taxon>Ficeae</taxon>
        <taxon>Ficus</taxon>
    </lineage>
</organism>
<dbReference type="AlphaFoldDB" id="A0AA88AN11"/>